<dbReference type="OMA" id="RMKRTNR"/>
<keyword evidence="4 9" id="KW-1133">Transmembrane helix</keyword>
<dbReference type="GO" id="GO:0016020">
    <property type="term" value="C:membrane"/>
    <property type="evidence" value="ECO:0007669"/>
    <property type="project" value="UniProtKB-SubCell"/>
</dbReference>
<dbReference type="EMBL" id="VCGU01000009">
    <property type="protein sequence ID" value="TRY70292.1"/>
    <property type="molecule type" value="Genomic_DNA"/>
</dbReference>
<keyword evidence="7" id="KW-0675">Receptor</keyword>
<feature type="domain" description="G-protein coupled receptors family 1 profile" evidence="10">
    <location>
        <begin position="44"/>
        <end position="368"/>
    </location>
</feature>
<feature type="transmembrane region" description="Helical" evidence="9">
    <location>
        <begin position="348"/>
        <end position="371"/>
    </location>
</feature>
<feature type="transmembrane region" description="Helical" evidence="9">
    <location>
        <begin position="145"/>
        <end position="166"/>
    </location>
</feature>
<accession>A0A553NXX8</accession>
<gene>
    <name evidence="11" type="ORF">TCAL_13187</name>
</gene>
<protein>
    <recommendedName>
        <fullName evidence="10">G-protein coupled receptors family 1 profile domain-containing protein</fullName>
    </recommendedName>
</protein>
<evidence type="ECO:0000256" key="5">
    <source>
        <dbReference type="ARBA" id="ARBA00023040"/>
    </source>
</evidence>
<evidence type="ECO:0000256" key="1">
    <source>
        <dbReference type="ARBA" id="ARBA00004141"/>
    </source>
</evidence>
<name>A0A553NXX8_TIGCA</name>
<dbReference type="PRINTS" id="PR01012">
    <property type="entry name" value="NRPEPTIDEYR"/>
</dbReference>
<dbReference type="Gene3D" id="1.20.1070.10">
    <property type="entry name" value="Rhodopsin 7-helix transmembrane proteins"/>
    <property type="match status" value="1"/>
</dbReference>
<dbReference type="PRINTS" id="PR00237">
    <property type="entry name" value="GPCRRHODOPSN"/>
</dbReference>
<proteinExistence type="inferred from homology"/>
<reference evidence="11 12" key="1">
    <citation type="journal article" date="2018" name="Nat. Ecol. Evol.">
        <title>Genomic signatures of mitonuclear coevolution across populations of Tigriopus californicus.</title>
        <authorList>
            <person name="Barreto F.S."/>
            <person name="Watson E.T."/>
            <person name="Lima T.G."/>
            <person name="Willett C.S."/>
            <person name="Edmands S."/>
            <person name="Li W."/>
            <person name="Burton R.S."/>
        </authorList>
    </citation>
    <scope>NUCLEOTIDE SEQUENCE [LARGE SCALE GENOMIC DNA]</scope>
    <source>
        <strain evidence="11 12">San Diego</strain>
    </source>
</reference>
<feature type="transmembrane region" description="Helical" evidence="9">
    <location>
        <begin position="104"/>
        <end position="125"/>
    </location>
</feature>
<comment type="subcellular location">
    <subcellularLocation>
        <location evidence="1">Membrane</location>
        <topology evidence="1">Multi-pass membrane protein</topology>
    </subcellularLocation>
</comment>
<dbReference type="CDD" id="cd15203">
    <property type="entry name" value="7tmA_NPYR-like"/>
    <property type="match status" value="1"/>
</dbReference>
<evidence type="ECO:0000256" key="7">
    <source>
        <dbReference type="ARBA" id="ARBA00023170"/>
    </source>
</evidence>
<dbReference type="SUPFAM" id="SSF81321">
    <property type="entry name" value="Family A G protein-coupled receptor-like"/>
    <property type="match status" value="1"/>
</dbReference>
<feature type="transmembrane region" description="Helical" evidence="9">
    <location>
        <begin position="307"/>
        <end position="328"/>
    </location>
</feature>
<dbReference type="PROSITE" id="PS50262">
    <property type="entry name" value="G_PROTEIN_RECEP_F1_2"/>
    <property type="match status" value="1"/>
</dbReference>
<dbReference type="InterPro" id="IPR000611">
    <property type="entry name" value="NPY_rcpt"/>
</dbReference>
<evidence type="ECO:0000256" key="4">
    <source>
        <dbReference type="ARBA" id="ARBA00022989"/>
    </source>
</evidence>
<keyword evidence="12" id="KW-1185">Reference proteome</keyword>
<dbReference type="PANTHER" id="PTHR24235">
    <property type="entry name" value="NEUROPEPTIDE Y RECEPTOR"/>
    <property type="match status" value="1"/>
</dbReference>
<dbReference type="AlphaFoldDB" id="A0A553NXX8"/>
<keyword evidence="5" id="KW-0297">G-protein coupled receptor</keyword>
<comment type="caution">
    <text evidence="11">The sequence shown here is derived from an EMBL/GenBank/DDBJ whole genome shotgun (WGS) entry which is preliminary data.</text>
</comment>
<dbReference type="Proteomes" id="UP000318571">
    <property type="component" value="Chromosome 9"/>
</dbReference>
<comment type="similarity">
    <text evidence="2">Belongs to the G-protein coupled receptor 1 family.</text>
</comment>
<evidence type="ECO:0000259" key="10">
    <source>
        <dbReference type="PROSITE" id="PS50262"/>
    </source>
</evidence>
<evidence type="ECO:0000256" key="9">
    <source>
        <dbReference type="SAM" id="Phobius"/>
    </source>
</evidence>
<evidence type="ECO:0000313" key="12">
    <source>
        <dbReference type="Proteomes" id="UP000318571"/>
    </source>
</evidence>
<feature type="transmembrane region" description="Helical" evidence="9">
    <location>
        <begin position="65"/>
        <end position="92"/>
    </location>
</feature>
<feature type="transmembrane region" description="Helical" evidence="9">
    <location>
        <begin position="234"/>
        <end position="257"/>
    </location>
</feature>
<dbReference type="InterPro" id="IPR017452">
    <property type="entry name" value="GPCR_Rhodpsn_7TM"/>
</dbReference>
<sequence>MHSIFQKATGSISSLFIFQSRISSPWRQIMILLYAFMICVGSIGNLMVIYVVARNPTMRTARNVFVVNLAISDLMLCLITMPLTLIEILFLTWQFGNIEVACRLIGLLQATSVFVSTISITAIALDRRRLIVGSEQESPEDMGKVVASIPLIWTTAAIMASPLAIWKTLENWTGWTAGLFVNDTEVCHFDNRSETGPPINEEDISPTCLLKEIIMTRLSDLQTCKENLPESGRTAYSCFVLLFQFMLPMITLCIAYYQICRTLRLRLEQRVRQRQANSMKHDGSRRNSVLKRNDERRERNIIRLKRTIKLLCWIGAIFCICWLPLNILNAVTDTIDVFSDLSDETFCLIYAVCHVLGMSSACANPVIYGFLNENFAKEFAAIGHWWSDGFRWVGKVVGLLPKGSLTSSTGDGFNNNDELVNNGAIGTPATVAVSVMVEDKSVEHLPLTSEPEKRETIIKMGAFV</sequence>
<evidence type="ECO:0000256" key="6">
    <source>
        <dbReference type="ARBA" id="ARBA00023136"/>
    </source>
</evidence>
<keyword evidence="8" id="KW-0807">Transducer</keyword>
<dbReference type="PANTHER" id="PTHR24235:SF30">
    <property type="entry name" value="NEUROPEPTIDE F RECEPTOR"/>
    <property type="match status" value="1"/>
</dbReference>
<dbReference type="InterPro" id="IPR000276">
    <property type="entry name" value="GPCR_Rhodpsn"/>
</dbReference>
<keyword evidence="6 9" id="KW-0472">Membrane</keyword>
<feature type="transmembrane region" description="Helical" evidence="9">
    <location>
        <begin position="31"/>
        <end position="53"/>
    </location>
</feature>
<keyword evidence="3 9" id="KW-0812">Transmembrane</keyword>
<evidence type="ECO:0000256" key="3">
    <source>
        <dbReference type="ARBA" id="ARBA00022692"/>
    </source>
</evidence>
<dbReference type="GO" id="GO:0004983">
    <property type="term" value="F:neuropeptide Y receptor activity"/>
    <property type="evidence" value="ECO:0007669"/>
    <property type="project" value="InterPro"/>
</dbReference>
<organism evidence="11 12">
    <name type="scientific">Tigriopus californicus</name>
    <name type="common">Marine copepod</name>
    <dbReference type="NCBI Taxonomy" id="6832"/>
    <lineage>
        <taxon>Eukaryota</taxon>
        <taxon>Metazoa</taxon>
        <taxon>Ecdysozoa</taxon>
        <taxon>Arthropoda</taxon>
        <taxon>Crustacea</taxon>
        <taxon>Multicrustacea</taxon>
        <taxon>Hexanauplia</taxon>
        <taxon>Copepoda</taxon>
        <taxon>Harpacticoida</taxon>
        <taxon>Harpacticidae</taxon>
        <taxon>Tigriopus</taxon>
    </lineage>
</organism>
<evidence type="ECO:0000256" key="2">
    <source>
        <dbReference type="ARBA" id="ARBA00010663"/>
    </source>
</evidence>
<evidence type="ECO:0000256" key="8">
    <source>
        <dbReference type="ARBA" id="ARBA00023224"/>
    </source>
</evidence>
<evidence type="ECO:0000313" key="11">
    <source>
        <dbReference type="EMBL" id="TRY70292.1"/>
    </source>
</evidence>
<dbReference type="Pfam" id="PF00001">
    <property type="entry name" value="7tm_1"/>
    <property type="match status" value="2"/>
</dbReference>
<dbReference type="STRING" id="6832.A0A553NXX8"/>